<proteinExistence type="predicted"/>
<name>A0AAV7GQX2_DENCH</name>
<comment type="caution">
    <text evidence="1">The sequence shown here is derived from an EMBL/GenBank/DDBJ whole genome shotgun (WGS) entry which is preliminary data.</text>
</comment>
<evidence type="ECO:0000313" key="2">
    <source>
        <dbReference type="Proteomes" id="UP000775213"/>
    </source>
</evidence>
<keyword evidence="2" id="KW-1185">Reference proteome</keyword>
<evidence type="ECO:0000313" key="1">
    <source>
        <dbReference type="EMBL" id="KAH0464250.1"/>
    </source>
</evidence>
<accession>A0AAV7GQX2</accession>
<organism evidence="1 2">
    <name type="scientific">Dendrobium chrysotoxum</name>
    <name type="common">Orchid</name>
    <dbReference type="NCBI Taxonomy" id="161865"/>
    <lineage>
        <taxon>Eukaryota</taxon>
        <taxon>Viridiplantae</taxon>
        <taxon>Streptophyta</taxon>
        <taxon>Embryophyta</taxon>
        <taxon>Tracheophyta</taxon>
        <taxon>Spermatophyta</taxon>
        <taxon>Magnoliopsida</taxon>
        <taxon>Liliopsida</taxon>
        <taxon>Asparagales</taxon>
        <taxon>Orchidaceae</taxon>
        <taxon>Epidendroideae</taxon>
        <taxon>Malaxideae</taxon>
        <taxon>Dendrobiinae</taxon>
        <taxon>Dendrobium</taxon>
    </lineage>
</organism>
<reference evidence="1 2" key="1">
    <citation type="journal article" date="2021" name="Hortic Res">
        <title>Chromosome-scale assembly of the Dendrobium chrysotoxum genome enhances the understanding of orchid evolution.</title>
        <authorList>
            <person name="Zhang Y."/>
            <person name="Zhang G.Q."/>
            <person name="Zhang D."/>
            <person name="Liu X.D."/>
            <person name="Xu X.Y."/>
            <person name="Sun W.H."/>
            <person name="Yu X."/>
            <person name="Zhu X."/>
            <person name="Wang Z.W."/>
            <person name="Zhao X."/>
            <person name="Zhong W.Y."/>
            <person name="Chen H."/>
            <person name="Yin W.L."/>
            <person name="Huang T."/>
            <person name="Niu S.C."/>
            <person name="Liu Z.J."/>
        </authorList>
    </citation>
    <scope>NUCLEOTIDE SEQUENCE [LARGE SCALE GENOMIC DNA]</scope>
    <source>
        <strain evidence="1">Lindl</strain>
    </source>
</reference>
<gene>
    <name evidence="1" type="ORF">IEQ34_007036</name>
</gene>
<protein>
    <submittedName>
        <fullName evidence="1">Uncharacterized protein</fullName>
    </submittedName>
</protein>
<dbReference type="AlphaFoldDB" id="A0AAV7GQX2"/>
<dbReference type="EMBL" id="JAGFBR010000007">
    <property type="protein sequence ID" value="KAH0464250.1"/>
    <property type="molecule type" value="Genomic_DNA"/>
</dbReference>
<sequence>MFSSIWILNYVRNKFASGPSISLPYELIDISTTCGVSISQFLYRVMSIIIGLNLIEKLGKLKELTVPLHIGEEYILRAIKIPNVDNLIYEIRYLNKYI</sequence>
<dbReference type="Proteomes" id="UP000775213">
    <property type="component" value="Unassembled WGS sequence"/>
</dbReference>